<evidence type="ECO:0000313" key="2">
    <source>
        <dbReference type="EMBL" id="TKA33265.1"/>
    </source>
</evidence>
<feature type="signal peptide" evidence="1">
    <location>
        <begin position="1"/>
        <end position="24"/>
    </location>
</feature>
<dbReference type="AlphaFoldDB" id="A0A4U0UFQ2"/>
<proteinExistence type="predicted"/>
<gene>
    <name evidence="2" type="ORF">B0A50_00818</name>
</gene>
<evidence type="ECO:0000256" key="1">
    <source>
        <dbReference type="SAM" id="SignalP"/>
    </source>
</evidence>
<evidence type="ECO:0008006" key="4">
    <source>
        <dbReference type="Google" id="ProtNLM"/>
    </source>
</evidence>
<comment type="caution">
    <text evidence="2">The sequence shown here is derived from an EMBL/GenBank/DDBJ whole genome shotgun (WGS) entry which is preliminary data.</text>
</comment>
<name>A0A4U0UFQ2_9PEZI</name>
<protein>
    <recommendedName>
        <fullName evidence="4">Secreted protein</fullName>
    </recommendedName>
</protein>
<sequence length="112" mass="12444">MYIRGTSTITHVVAITIITIPTLAFPGRPGAHVDISWSGRAASRDLHVAVLSAAPKAVARDGRRKKVARVQRLRPQYHAQGQQDAVRQQISLLLDSSSECIVFDPQLWTYRK</sequence>
<keyword evidence="3" id="KW-1185">Reference proteome</keyword>
<accession>A0A4U0UFQ2</accession>
<evidence type="ECO:0000313" key="3">
    <source>
        <dbReference type="Proteomes" id="UP000308549"/>
    </source>
</evidence>
<keyword evidence="1" id="KW-0732">Signal</keyword>
<feature type="chain" id="PRO_5020370903" description="Secreted protein" evidence="1">
    <location>
        <begin position="25"/>
        <end position="112"/>
    </location>
</feature>
<organism evidence="2 3">
    <name type="scientific">Salinomyces thailandicus</name>
    <dbReference type="NCBI Taxonomy" id="706561"/>
    <lineage>
        <taxon>Eukaryota</taxon>
        <taxon>Fungi</taxon>
        <taxon>Dikarya</taxon>
        <taxon>Ascomycota</taxon>
        <taxon>Pezizomycotina</taxon>
        <taxon>Dothideomycetes</taxon>
        <taxon>Dothideomycetidae</taxon>
        <taxon>Mycosphaerellales</taxon>
        <taxon>Teratosphaeriaceae</taxon>
        <taxon>Salinomyces</taxon>
    </lineage>
</organism>
<reference evidence="2 3" key="1">
    <citation type="submission" date="2017-03" db="EMBL/GenBank/DDBJ databases">
        <title>Genomes of endolithic fungi from Antarctica.</title>
        <authorList>
            <person name="Coleine C."/>
            <person name="Masonjones S."/>
            <person name="Stajich J.E."/>
        </authorList>
    </citation>
    <scope>NUCLEOTIDE SEQUENCE [LARGE SCALE GENOMIC DNA]</scope>
    <source>
        <strain evidence="2 3">CCFEE 6315</strain>
    </source>
</reference>
<dbReference type="Proteomes" id="UP000308549">
    <property type="component" value="Unassembled WGS sequence"/>
</dbReference>
<dbReference type="EMBL" id="NAJL01000003">
    <property type="protein sequence ID" value="TKA33265.1"/>
    <property type="molecule type" value="Genomic_DNA"/>
</dbReference>